<keyword evidence="2" id="KW-0378">Hydrolase</keyword>
<evidence type="ECO:0000313" key="2">
    <source>
        <dbReference type="EMBL" id="BBO91752.1"/>
    </source>
</evidence>
<dbReference type="SUPFAM" id="SSF53448">
    <property type="entry name" value="Nucleotide-diphospho-sugar transferases"/>
    <property type="match status" value="1"/>
</dbReference>
<organism evidence="2 3">
    <name type="scientific">Desulfosarcina ovata subsp. ovata</name>
    <dbReference type="NCBI Taxonomy" id="2752305"/>
    <lineage>
        <taxon>Bacteria</taxon>
        <taxon>Pseudomonadati</taxon>
        <taxon>Thermodesulfobacteriota</taxon>
        <taxon>Desulfobacteria</taxon>
        <taxon>Desulfobacterales</taxon>
        <taxon>Desulfosarcinaceae</taxon>
        <taxon>Desulfosarcina</taxon>
    </lineage>
</organism>
<dbReference type="EMBL" id="AP021879">
    <property type="protein sequence ID" value="BBO91752.1"/>
    <property type="molecule type" value="Genomic_DNA"/>
</dbReference>
<evidence type="ECO:0000313" key="3">
    <source>
        <dbReference type="Proteomes" id="UP000422108"/>
    </source>
</evidence>
<dbReference type="RefSeq" id="WP_197743390.1">
    <property type="nucleotide sequence ID" value="NZ_AP021879.1"/>
</dbReference>
<proteinExistence type="predicted"/>
<keyword evidence="3" id="KW-1185">Reference proteome</keyword>
<dbReference type="Gene3D" id="3.90.550.10">
    <property type="entry name" value="Spore Coat Polysaccharide Biosynthesis Protein SpsA, Chain A"/>
    <property type="match status" value="1"/>
</dbReference>
<dbReference type="InterPro" id="IPR050256">
    <property type="entry name" value="Glycosyltransferase_2"/>
</dbReference>
<dbReference type="AlphaFoldDB" id="A0A5K8AGD2"/>
<dbReference type="GO" id="GO:0016787">
    <property type="term" value="F:hydrolase activity"/>
    <property type="evidence" value="ECO:0007669"/>
    <property type="project" value="UniProtKB-KW"/>
</dbReference>
<sequence length="239" mass="26785">MINCQRIALLIPACNEAESLPKVLSAWPHSVDRLIVIDNGSTDGTARIARGFGAEVVHEPRHGYGSACLRGLARLASDPPDIVAFADADGSDDLACLEPIIDPIAENRADFVLSRRVPTTPRALTPQQRFGNWLATRLIRVIWDGPYRDLGPMRAVRWRHLVDFKMRDPDYGWTVEMQIRALHRKCRIQEVAVPYRPRVAGRSQVSGTLAGVFGAGVKILWIIGREALEQPRRHRRCKD</sequence>
<dbReference type="InterPro" id="IPR001173">
    <property type="entry name" value="Glyco_trans_2-like"/>
</dbReference>
<evidence type="ECO:0000259" key="1">
    <source>
        <dbReference type="Pfam" id="PF00535"/>
    </source>
</evidence>
<dbReference type="InterPro" id="IPR029044">
    <property type="entry name" value="Nucleotide-diphossugar_trans"/>
</dbReference>
<feature type="domain" description="Glycosyltransferase 2-like" evidence="1">
    <location>
        <begin position="10"/>
        <end position="119"/>
    </location>
</feature>
<dbReference type="Proteomes" id="UP000422108">
    <property type="component" value="Chromosome"/>
</dbReference>
<protein>
    <submittedName>
        <fullName evidence="2">Glycosyl hydrolase</fullName>
    </submittedName>
</protein>
<accession>A0A5K8AGD2</accession>
<reference evidence="2 3" key="1">
    <citation type="submission" date="2019-11" db="EMBL/GenBank/DDBJ databases">
        <title>Comparative genomics of hydrocarbon-degrading Desulfosarcina strains.</title>
        <authorList>
            <person name="Watanabe M."/>
            <person name="Kojima H."/>
            <person name="Fukui M."/>
        </authorList>
    </citation>
    <scope>NUCLEOTIDE SEQUENCE [LARGE SCALE GENOMIC DNA]</scope>
    <source>
        <strain evidence="3">oXyS1</strain>
    </source>
</reference>
<name>A0A5K8AGD2_9BACT</name>
<dbReference type="CDD" id="cd04179">
    <property type="entry name" value="DPM_DPG-synthase_like"/>
    <property type="match status" value="1"/>
</dbReference>
<gene>
    <name evidence="2" type="ORF">DSCOOX_49320</name>
</gene>
<dbReference type="PANTHER" id="PTHR48090">
    <property type="entry name" value="UNDECAPRENYL-PHOSPHATE 4-DEOXY-4-FORMAMIDO-L-ARABINOSE TRANSFERASE-RELATED"/>
    <property type="match status" value="1"/>
</dbReference>
<dbReference type="Pfam" id="PF00535">
    <property type="entry name" value="Glycos_transf_2"/>
    <property type="match status" value="1"/>
</dbReference>
<dbReference type="PANTHER" id="PTHR48090:SF7">
    <property type="entry name" value="RFBJ PROTEIN"/>
    <property type="match status" value="1"/>
</dbReference>